<evidence type="ECO:0000256" key="1">
    <source>
        <dbReference type="SAM" id="MobiDB-lite"/>
    </source>
</evidence>
<organism evidence="2 3">
    <name type="scientific">Amniculicola lignicola CBS 123094</name>
    <dbReference type="NCBI Taxonomy" id="1392246"/>
    <lineage>
        <taxon>Eukaryota</taxon>
        <taxon>Fungi</taxon>
        <taxon>Dikarya</taxon>
        <taxon>Ascomycota</taxon>
        <taxon>Pezizomycotina</taxon>
        <taxon>Dothideomycetes</taxon>
        <taxon>Pleosporomycetidae</taxon>
        <taxon>Pleosporales</taxon>
        <taxon>Amniculicolaceae</taxon>
        <taxon>Amniculicola</taxon>
    </lineage>
</organism>
<reference evidence="2" key="1">
    <citation type="journal article" date="2020" name="Stud. Mycol.">
        <title>101 Dothideomycetes genomes: a test case for predicting lifestyles and emergence of pathogens.</title>
        <authorList>
            <person name="Haridas S."/>
            <person name="Albert R."/>
            <person name="Binder M."/>
            <person name="Bloem J."/>
            <person name="Labutti K."/>
            <person name="Salamov A."/>
            <person name="Andreopoulos B."/>
            <person name="Baker S."/>
            <person name="Barry K."/>
            <person name="Bills G."/>
            <person name="Bluhm B."/>
            <person name="Cannon C."/>
            <person name="Castanera R."/>
            <person name="Culley D."/>
            <person name="Daum C."/>
            <person name="Ezra D."/>
            <person name="Gonzalez J."/>
            <person name="Henrissat B."/>
            <person name="Kuo A."/>
            <person name="Liang C."/>
            <person name="Lipzen A."/>
            <person name="Lutzoni F."/>
            <person name="Magnuson J."/>
            <person name="Mondo S."/>
            <person name="Nolan M."/>
            <person name="Ohm R."/>
            <person name="Pangilinan J."/>
            <person name="Park H.-J."/>
            <person name="Ramirez L."/>
            <person name="Alfaro M."/>
            <person name="Sun H."/>
            <person name="Tritt A."/>
            <person name="Yoshinaga Y."/>
            <person name="Zwiers L.-H."/>
            <person name="Turgeon B."/>
            <person name="Goodwin S."/>
            <person name="Spatafora J."/>
            <person name="Crous P."/>
            <person name="Grigoriev I."/>
        </authorList>
    </citation>
    <scope>NUCLEOTIDE SEQUENCE</scope>
    <source>
        <strain evidence="2">CBS 123094</strain>
    </source>
</reference>
<protein>
    <submittedName>
        <fullName evidence="2">Uncharacterized protein</fullName>
    </submittedName>
</protein>
<keyword evidence="3" id="KW-1185">Reference proteome</keyword>
<dbReference type="Proteomes" id="UP000799779">
    <property type="component" value="Unassembled WGS sequence"/>
</dbReference>
<dbReference type="AlphaFoldDB" id="A0A6A5VXV0"/>
<gene>
    <name evidence="2" type="ORF">P154DRAFT_581706</name>
</gene>
<sequence>MSSELFATIGAPQQEKLYNWAVITFGAYAKALYDPSGQATIELTVGDAFQQTDELFHLGTPVHRKSGDRPGGDTGSLPSKHDRIYLDNKPLVRGARNLACVPQDLARRTIDREDFLPSYPNHHSGIMETRKLPRQLPTRSDCRCQNPHKTPSPLSRHITTQACSPRKFNGALLETVTNTAPRRM</sequence>
<accession>A0A6A5VXV0</accession>
<proteinExistence type="predicted"/>
<name>A0A6A5VXV0_9PLEO</name>
<evidence type="ECO:0000313" key="3">
    <source>
        <dbReference type="Proteomes" id="UP000799779"/>
    </source>
</evidence>
<evidence type="ECO:0000313" key="2">
    <source>
        <dbReference type="EMBL" id="KAF1994562.1"/>
    </source>
</evidence>
<feature type="region of interest" description="Disordered" evidence="1">
    <location>
        <begin position="60"/>
        <end position="82"/>
    </location>
</feature>
<dbReference type="EMBL" id="ML977656">
    <property type="protein sequence ID" value="KAF1994562.1"/>
    <property type="molecule type" value="Genomic_DNA"/>
</dbReference>